<accession>A0ABU5F0W6</accession>
<keyword evidence="7 12" id="KW-0418">Kinase</keyword>
<protein>
    <recommendedName>
        <fullName evidence="3">histidine kinase</fullName>
        <ecNumber evidence="3">2.7.13.3</ecNumber>
    </recommendedName>
</protein>
<feature type="region of interest" description="Disordered" evidence="10">
    <location>
        <begin position="121"/>
        <end position="147"/>
    </location>
</feature>
<evidence type="ECO:0000256" key="4">
    <source>
        <dbReference type="ARBA" id="ARBA00022553"/>
    </source>
</evidence>
<reference evidence="13" key="1">
    <citation type="journal article" date="2023" name="Mar. Drugs">
        <title>Gemmata algarum, a Novel Planctomycete Isolated from an Algal Mat, Displays Antimicrobial Activity.</title>
        <authorList>
            <person name="Kumar G."/>
            <person name="Kallscheuer N."/>
            <person name="Kashif M."/>
            <person name="Ahamad S."/>
            <person name="Jagadeeshwari U."/>
            <person name="Pannikurungottu S."/>
            <person name="Haufschild T."/>
            <person name="Kabuu M."/>
            <person name="Sasikala C."/>
            <person name="Jogler C."/>
            <person name="Ramana C."/>
        </authorList>
    </citation>
    <scope>NUCLEOTIDE SEQUENCE [LARGE SCALE GENOMIC DNA]</scope>
    <source>
        <strain evidence="13">JC673</strain>
    </source>
</reference>
<keyword evidence="8" id="KW-1133">Transmembrane helix</keyword>
<dbReference type="SMART" id="SM00387">
    <property type="entry name" value="HATPase_c"/>
    <property type="match status" value="1"/>
</dbReference>
<feature type="domain" description="Histidine kinase" evidence="11">
    <location>
        <begin position="474"/>
        <end position="690"/>
    </location>
</feature>
<evidence type="ECO:0000256" key="7">
    <source>
        <dbReference type="ARBA" id="ARBA00022777"/>
    </source>
</evidence>
<dbReference type="PANTHER" id="PTHR45436">
    <property type="entry name" value="SENSOR HISTIDINE KINASE YKOH"/>
    <property type="match status" value="1"/>
</dbReference>
<dbReference type="InterPro" id="IPR003594">
    <property type="entry name" value="HATPase_dom"/>
</dbReference>
<comment type="caution">
    <text evidence="12">The sequence shown here is derived from an EMBL/GenBank/DDBJ whole genome shotgun (WGS) entry which is preliminary data.</text>
</comment>
<evidence type="ECO:0000256" key="6">
    <source>
        <dbReference type="ARBA" id="ARBA00022692"/>
    </source>
</evidence>
<name>A0ABU5F0W6_9BACT</name>
<dbReference type="Pfam" id="PF02518">
    <property type="entry name" value="HATPase_c"/>
    <property type="match status" value="1"/>
</dbReference>
<dbReference type="Gene3D" id="1.10.287.130">
    <property type="match status" value="1"/>
</dbReference>
<evidence type="ECO:0000313" key="12">
    <source>
        <dbReference type="EMBL" id="MDY3560960.1"/>
    </source>
</evidence>
<keyword evidence="5" id="KW-0808">Transferase</keyword>
<dbReference type="Gene3D" id="6.10.340.10">
    <property type="match status" value="1"/>
</dbReference>
<keyword evidence="13" id="KW-1185">Reference proteome</keyword>
<dbReference type="Proteomes" id="UP001272242">
    <property type="component" value="Unassembled WGS sequence"/>
</dbReference>
<organism evidence="12 13">
    <name type="scientific">Gemmata algarum</name>
    <dbReference type="NCBI Taxonomy" id="2975278"/>
    <lineage>
        <taxon>Bacteria</taxon>
        <taxon>Pseudomonadati</taxon>
        <taxon>Planctomycetota</taxon>
        <taxon>Planctomycetia</taxon>
        <taxon>Gemmatales</taxon>
        <taxon>Gemmataceae</taxon>
        <taxon>Gemmata</taxon>
    </lineage>
</organism>
<dbReference type="Pfam" id="PF00512">
    <property type="entry name" value="HisKA"/>
    <property type="match status" value="1"/>
</dbReference>
<keyword evidence="4" id="KW-0597">Phosphoprotein</keyword>
<dbReference type="InterPro" id="IPR005467">
    <property type="entry name" value="His_kinase_dom"/>
</dbReference>
<evidence type="ECO:0000256" key="5">
    <source>
        <dbReference type="ARBA" id="ARBA00022679"/>
    </source>
</evidence>
<dbReference type="Gene3D" id="3.30.565.10">
    <property type="entry name" value="Histidine kinase-like ATPase, C-terminal domain"/>
    <property type="match status" value="1"/>
</dbReference>
<evidence type="ECO:0000256" key="9">
    <source>
        <dbReference type="ARBA" id="ARBA00023136"/>
    </source>
</evidence>
<keyword evidence="9" id="KW-0472">Membrane</keyword>
<evidence type="ECO:0000313" key="13">
    <source>
        <dbReference type="Proteomes" id="UP001272242"/>
    </source>
</evidence>
<dbReference type="SUPFAM" id="SSF47384">
    <property type="entry name" value="Homodimeric domain of signal transducing histidine kinase"/>
    <property type="match status" value="1"/>
</dbReference>
<dbReference type="PRINTS" id="PR00344">
    <property type="entry name" value="BCTRLSENSOR"/>
</dbReference>
<comment type="subcellular location">
    <subcellularLocation>
        <location evidence="2">Membrane</location>
    </subcellularLocation>
</comment>
<sequence>MRSIRRSLLGYLLVLLALALSAVGGLVDRFANAAVRNREASEAGRIEQGFKLSEQKAKARAEDARRKFDADLLAEAKVLSKEVQYKLAAILGQNERRLTPTEWQAIQAGASIAAATFGPWPGPGPGGGPRPGGGGGGGWSGGGRFVDPPAPVKATEEEARAFRVRVALLEAAAASSARWGTWAVVAALDPRSPAAGPPTDPRAFNDPRRYNPFPGWVEYDGPRALARIAEALGKAFEDDDHPGGFQIALAGGPFRRPAQFVTVAYPARIGNARVELPLDPEWLHADRETEPKLDEVETPEGVLRRVTSATSPNGRSMMFDVWLAPPPWPTATPAPFRAVPRGPHLSLRVIVQLARVPVVPNDGLAAVRAAHDVELDRVRTETQLELAQLRARLVTIGAVTFAALVLGGWFIVARGLSPLHALSDAVSRVSERDFRLPVGAEELGRELAPIHARITQTLTLLQRAFAREKQAVADISHELRTPIASLLATIDVTLRKPRSPEQYRTALEECRLISRQLGQLVERIMTLASLDAGNDHTQVVRTDAGELARGCAAVVRPLAAANDVTLTVRVDDEVRLDTDAGKLREVLMNLLHNAVEYNRPDGTIELVARRDGPAAVFEVRDTGIGMTADVRERIFERFYRADVSRTATGVHAGLGLAIVKEYMARLKGTITVESEPGIGTTFRVTLPASPDESPTPDHVLARAAASAAS</sequence>
<comment type="catalytic activity">
    <reaction evidence="1">
        <text>ATP + protein L-histidine = ADP + protein N-phospho-L-histidine.</text>
        <dbReference type="EC" id="2.7.13.3"/>
    </reaction>
</comment>
<dbReference type="InterPro" id="IPR036097">
    <property type="entry name" value="HisK_dim/P_sf"/>
</dbReference>
<evidence type="ECO:0000256" key="10">
    <source>
        <dbReference type="SAM" id="MobiDB-lite"/>
    </source>
</evidence>
<evidence type="ECO:0000256" key="2">
    <source>
        <dbReference type="ARBA" id="ARBA00004370"/>
    </source>
</evidence>
<dbReference type="PANTHER" id="PTHR45436:SF5">
    <property type="entry name" value="SENSOR HISTIDINE KINASE TRCS"/>
    <property type="match status" value="1"/>
</dbReference>
<dbReference type="SUPFAM" id="SSF55874">
    <property type="entry name" value="ATPase domain of HSP90 chaperone/DNA topoisomerase II/histidine kinase"/>
    <property type="match status" value="1"/>
</dbReference>
<dbReference type="CDD" id="cd00082">
    <property type="entry name" value="HisKA"/>
    <property type="match status" value="1"/>
</dbReference>
<feature type="region of interest" description="Disordered" evidence="10">
    <location>
        <begin position="687"/>
        <end position="709"/>
    </location>
</feature>
<dbReference type="EC" id="2.7.13.3" evidence="3"/>
<dbReference type="InterPro" id="IPR003661">
    <property type="entry name" value="HisK_dim/P_dom"/>
</dbReference>
<dbReference type="RefSeq" id="WP_320687446.1">
    <property type="nucleotide sequence ID" value="NZ_JAXBLV010000187.1"/>
</dbReference>
<dbReference type="SMART" id="SM00388">
    <property type="entry name" value="HisKA"/>
    <property type="match status" value="1"/>
</dbReference>
<dbReference type="EMBL" id="JAXBLV010000187">
    <property type="protein sequence ID" value="MDY3560960.1"/>
    <property type="molecule type" value="Genomic_DNA"/>
</dbReference>
<dbReference type="GO" id="GO:0016301">
    <property type="term" value="F:kinase activity"/>
    <property type="evidence" value="ECO:0007669"/>
    <property type="project" value="UniProtKB-KW"/>
</dbReference>
<proteinExistence type="predicted"/>
<dbReference type="InterPro" id="IPR050428">
    <property type="entry name" value="TCS_sensor_his_kinase"/>
</dbReference>
<evidence type="ECO:0000256" key="3">
    <source>
        <dbReference type="ARBA" id="ARBA00012438"/>
    </source>
</evidence>
<evidence type="ECO:0000259" key="11">
    <source>
        <dbReference type="PROSITE" id="PS50109"/>
    </source>
</evidence>
<evidence type="ECO:0000256" key="8">
    <source>
        <dbReference type="ARBA" id="ARBA00022989"/>
    </source>
</evidence>
<dbReference type="InterPro" id="IPR004358">
    <property type="entry name" value="Sig_transdc_His_kin-like_C"/>
</dbReference>
<evidence type="ECO:0000256" key="1">
    <source>
        <dbReference type="ARBA" id="ARBA00000085"/>
    </source>
</evidence>
<feature type="compositionally biased region" description="Gly residues" evidence="10">
    <location>
        <begin position="129"/>
        <end position="144"/>
    </location>
</feature>
<keyword evidence="6" id="KW-0812">Transmembrane</keyword>
<gene>
    <name evidence="12" type="ORF">R5W23_002209</name>
</gene>
<dbReference type="CDD" id="cd00075">
    <property type="entry name" value="HATPase"/>
    <property type="match status" value="1"/>
</dbReference>
<dbReference type="PROSITE" id="PS50109">
    <property type="entry name" value="HIS_KIN"/>
    <property type="match status" value="1"/>
</dbReference>
<dbReference type="InterPro" id="IPR036890">
    <property type="entry name" value="HATPase_C_sf"/>
</dbReference>